<accession>A0ABP0NBF8</accession>
<dbReference type="InterPro" id="IPR011008">
    <property type="entry name" value="Dimeric_a/b-barrel"/>
</dbReference>
<protein>
    <recommendedName>
        <fullName evidence="3">ABM domain-containing protein</fullName>
    </recommendedName>
</protein>
<name>A0ABP0NBF8_9DINO</name>
<gene>
    <name evidence="1" type="ORF">CCMP2556_LOCUS30051</name>
</gene>
<evidence type="ECO:0008006" key="3">
    <source>
        <dbReference type="Google" id="ProtNLM"/>
    </source>
</evidence>
<proteinExistence type="predicted"/>
<comment type="caution">
    <text evidence="1">The sequence shown here is derived from an EMBL/GenBank/DDBJ whole genome shotgun (WGS) entry which is preliminary data.</text>
</comment>
<dbReference type="Gene3D" id="3.30.70.100">
    <property type="match status" value="1"/>
</dbReference>
<evidence type="ECO:0000313" key="1">
    <source>
        <dbReference type="EMBL" id="CAK9061105.1"/>
    </source>
</evidence>
<dbReference type="SUPFAM" id="SSF54909">
    <property type="entry name" value="Dimeric alpha+beta barrel"/>
    <property type="match status" value="1"/>
</dbReference>
<sequence length="213" mass="24462">MDECALHKPPDLDCEGRAHLRMTWVKVDDVGRTDVVSCFTKRREQLGIHTEILESRDDASIVICDYHHRADEAKSGSVAVPKVEVIKSEVFRRVCPISGQRLWLTDADFVGAIQDALYYAVFFDIAPHHVESFKQGLVEECAAIERFEPKTVRFHLFQSEIDPSRWLVLEAFSEPSGLEEHALMPHYRKVRAQLEDWQRSPRTHDSGYSLLLS</sequence>
<dbReference type="EMBL" id="CAXAMN010021584">
    <property type="protein sequence ID" value="CAK9061105.1"/>
    <property type="molecule type" value="Genomic_DNA"/>
</dbReference>
<keyword evidence="2" id="KW-1185">Reference proteome</keyword>
<organism evidence="1 2">
    <name type="scientific">Durusdinium trenchii</name>
    <dbReference type="NCBI Taxonomy" id="1381693"/>
    <lineage>
        <taxon>Eukaryota</taxon>
        <taxon>Sar</taxon>
        <taxon>Alveolata</taxon>
        <taxon>Dinophyceae</taxon>
        <taxon>Suessiales</taxon>
        <taxon>Symbiodiniaceae</taxon>
        <taxon>Durusdinium</taxon>
    </lineage>
</organism>
<reference evidence="1 2" key="1">
    <citation type="submission" date="2024-02" db="EMBL/GenBank/DDBJ databases">
        <authorList>
            <person name="Chen Y."/>
            <person name="Shah S."/>
            <person name="Dougan E. K."/>
            <person name="Thang M."/>
            <person name="Chan C."/>
        </authorList>
    </citation>
    <scope>NUCLEOTIDE SEQUENCE [LARGE SCALE GENOMIC DNA]</scope>
</reference>
<evidence type="ECO:0000313" key="2">
    <source>
        <dbReference type="Proteomes" id="UP001642484"/>
    </source>
</evidence>
<dbReference type="Proteomes" id="UP001642484">
    <property type="component" value="Unassembled WGS sequence"/>
</dbReference>